<sequence>MSVISRYLSTTFVISGNVLTVILFAVVLSSLPTGSSIHMGETRLLSVESHYTHSPVLDKLGKGLFTPTPPRIASHHTDGTNVTETPVKSSTRRRRNNAHNFETTPATTSHMKTKKPPTHQSPQWQQEPIQTAPATPIRHSSDPSRYAGPTFHSSPAPNNIPVPRFASTSAPTGSSVEHYFSARKSMESDNSSSVSASAGTSLDSTTPSPASSPGASHTTVQAEIIVNRVEDTATGSTKVENARISRFGDSVVFKPRRKGLASVSANLERVSNTPSTPENNAIDLSGANTQQRQAPAEFDFLFKSSNEPVPSSQRRAPREFDFLFKQTVTAMSK</sequence>
<accession>A0ACC3T5T1</accession>
<proteinExistence type="predicted"/>
<evidence type="ECO:0000313" key="1">
    <source>
        <dbReference type="EMBL" id="KAK9239021.1"/>
    </source>
</evidence>
<name>A0ACC3T5T1_LIPKO</name>
<protein>
    <submittedName>
        <fullName evidence="1">Uncharacterized protein</fullName>
    </submittedName>
</protein>
<dbReference type="EMBL" id="MU971350">
    <property type="protein sequence ID" value="KAK9239021.1"/>
    <property type="molecule type" value="Genomic_DNA"/>
</dbReference>
<dbReference type="Proteomes" id="UP001433508">
    <property type="component" value="Unassembled WGS sequence"/>
</dbReference>
<comment type="caution">
    <text evidence="1">The sequence shown here is derived from an EMBL/GenBank/DDBJ whole genome shotgun (WGS) entry which is preliminary data.</text>
</comment>
<gene>
    <name evidence="1" type="ORF">V1525DRAFT_449274</name>
</gene>
<organism evidence="1 2">
    <name type="scientific">Lipomyces kononenkoae</name>
    <name type="common">Yeast</name>
    <dbReference type="NCBI Taxonomy" id="34357"/>
    <lineage>
        <taxon>Eukaryota</taxon>
        <taxon>Fungi</taxon>
        <taxon>Dikarya</taxon>
        <taxon>Ascomycota</taxon>
        <taxon>Saccharomycotina</taxon>
        <taxon>Lipomycetes</taxon>
        <taxon>Lipomycetales</taxon>
        <taxon>Lipomycetaceae</taxon>
        <taxon>Lipomyces</taxon>
    </lineage>
</organism>
<reference evidence="2" key="1">
    <citation type="journal article" date="2024" name="Front. Bioeng. Biotechnol.">
        <title>Genome-scale model development and genomic sequencing of the oleaginous clade Lipomyces.</title>
        <authorList>
            <person name="Czajka J.J."/>
            <person name="Han Y."/>
            <person name="Kim J."/>
            <person name="Mondo S.J."/>
            <person name="Hofstad B.A."/>
            <person name="Robles A."/>
            <person name="Haridas S."/>
            <person name="Riley R."/>
            <person name="LaButti K."/>
            <person name="Pangilinan J."/>
            <person name="Andreopoulos W."/>
            <person name="Lipzen A."/>
            <person name="Yan J."/>
            <person name="Wang M."/>
            <person name="Ng V."/>
            <person name="Grigoriev I.V."/>
            <person name="Spatafora J.W."/>
            <person name="Magnuson J.K."/>
            <person name="Baker S.E."/>
            <person name="Pomraning K.R."/>
        </authorList>
    </citation>
    <scope>NUCLEOTIDE SEQUENCE [LARGE SCALE GENOMIC DNA]</scope>
    <source>
        <strain evidence="2">CBS 7786</strain>
    </source>
</reference>
<evidence type="ECO:0000313" key="2">
    <source>
        <dbReference type="Proteomes" id="UP001433508"/>
    </source>
</evidence>
<keyword evidence="2" id="KW-1185">Reference proteome</keyword>